<sequence>MTHMLSGNDAMSLEPAQGYIVMVSAYNNLYVGEVSASAESQTSDGCPTAPLISEKAQEGTCGVNWTEPSGDKGNITGYSYWTPDSCLLLSRNLSLRHQNKTRNGQSL</sequence>
<dbReference type="Proteomes" id="UP000001554">
    <property type="component" value="Unplaced"/>
</dbReference>
<dbReference type="GeneID" id="118409055"/>
<protein>
    <submittedName>
        <fullName evidence="2">Uncharacterized protein LOC118409055</fullName>
    </submittedName>
</protein>
<gene>
    <name evidence="2" type="primary">LOC118409055</name>
</gene>
<name>A0A9J7HU81_BRAFL</name>
<dbReference type="InterPro" id="IPR036116">
    <property type="entry name" value="FN3_sf"/>
</dbReference>
<keyword evidence="1" id="KW-1185">Reference proteome</keyword>
<proteinExistence type="predicted"/>
<organism evidence="1 2">
    <name type="scientific">Branchiostoma floridae</name>
    <name type="common">Florida lancelet</name>
    <name type="synonym">Amphioxus</name>
    <dbReference type="NCBI Taxonomy" id="7739"/>
    <lineage>
        <taxon>Eukaryota</taxon>
        <taxon>Metazoa</taxon>
        <taxon>Chordata</taxon>
        <taxon>Cephalochordata</taxon>
        <taxon>Leptocardii</taxon>
        <taxon>Amphioxiformes</taxon>
        <taxon>Branchiostomatidae</taxon>
        <taxon>Branchiostoma</taxon>
    </lineage>
</organism>
<evidence type="ECO:0000313" key="2">
    <source>
        <dbReference type="RefSeq" id="XP_035665815.1"/>
    </source>
</evidence>
<dbReference type="KEGG" id="bfo:118409055"/>
<dbReference type="AlphaFoldDB" id="A0A9J7HU81"/>
<dbReference type="RefSeq" id="XP_035665815.1">
    <property type="nucleotide sequence ID" value="XM_035809922.1"/>
</dbReference>
<dbReference type="SUPFAM" id="SSF49265">
    <property type="entry name" value="Fibronectin type III"/>
    <property type="match status" value="1"/>
</dbReference>
<evidence type="ECO:0000313" key="1">
    <source>
        <dbReference type="Proteomes" id="UP000001554"/>
    </source>
</evidence>
<reference evidence="2" key="1">
    <citation type="submission" date="2025-08" db="UniProtKB">
        <authorList>
            <consortium name="RefSeq"/>
        </authorList>
    </citation>
    <scope>IDENTIFICATION</scope>
    <source>
        <strain evidence="2">S238N-H82</strain>
        <tissue evidence="2">Testes</tissue>
    </source>
</reference>
<accession>A0A9J7HU81</accession>